<proteinExistence type="predicted"/>
<evidence type="ECO:0000313" key="2">
    <source>
        <dbReference type="Proteomes" id="UP000730481"/>
    </source>
</evidence>
<dbReference type="AlphaFoldDB" id="A0A9P5AE62"/>
<dbReference type="OrthoDB" id="539213at2759"/>
<keyword evidence="2" id="KW-1185">Reference proteome</keyword>
<dbReference type="Proteomes" id="UP000730481">
    <property type="component" value="Unassembled WGS sequence"/>
</dbReference>
<dbReference type="EMBL" id="PVQB02000438">
    <property type="protein sequence ID" value="KAF4337185.1"/>
    <property type="molecule type" value="Genomic_DNA"/>
</dbReference>
<organism evidence="1 2">
    <name type="scientific">Fusarium beomiforme</name>
    <dbReference type="NCBI Taxonomy" id="44412"/>
    <lineage>
        <taxon>Eukaryota</taxon>
        <taxon>Fungi</taxon>
        <taxon>Dikarya</taxon>
        <taxon>Ascomycota</taxon>
        <taxon>Pezizomycotina</taxon>
        <taxon>Sordariomycetes</taxon>
        <taxon>Hypocreomycetidae</taxon>
        <taxon>Hypocreales</taxon>
        <taxon>Nectriaceae</taxon>
        <taxon>Fusarium</taxon>
        <taxon>Fusarium burgessii species complex</taxon>
    </lineage>
</organism>
<protein>
    <submittedName>
        <fullName evidence="1">Uncharacterized protein</fullName>
    </submittedName>
</protein>
<reference evidence="1" key="2">
    <citation type="submission" date="2020-02" db="EMBL/GenBank/DDBJ databases">
        <title>Identification and distribution of gene clusters putatively required for synthesis of sphingolipid metabolism inhibitors in phylogenetically diverse species of the filamentous fungus Fusarium.</title>
        <authorList>
            <person name="Kim H.-S."/>
            <person name="Busman M."/>
            <person name="Brown D.W."/>
            <person name="Divon H."/>
            <person name="Uhlig S."/>
            <person name="Proctor R.H."/>
        </authorList>
    </citation>
    <scope>NUCLEOTIDE SEQUENCE</scope>
    <source>
        <strain evidence="1">NRRL 25174</strain>
    </source>
</reference>
<sequence>MSRASEISAIDRARHKNIIPYATSDNPSTCSVEVQNVHVKGGIGMRRLADSETQGAGGKETKFLLNGKQVSSKKLEKVLRRYTGPWDFDPEDQRMKPSEDITTLVVHNPKEDSGNMWLATPWFVFWNRALETGSLSMVRRSLDKALKVAIGIADAPMVDFLLKSGTNPNGPPSYYQGPLK</sequence>
<name>A0A9P5AE62_9HYPO</name>
<reference evidence="1" key="1">
    <citation type="journal article" date="2017" name="Mycologia">
        <title>Fusarium algeriense, sp. nov., a novel toxigenic crown rot pathogen of durum wheat from Algeria is nested in the Fusarium burgessii species complex.</title>
        <authorList>
            <person name="Laraba I."/>
            <person name="Keddad A."/>
            <person name="Boureghda H."/>
            <person name="Abdallah N."/>
            <person name="Vaughan M.M."/>
            <person name="Proctor R.H."/>
            <person name="Busman M."/>
            <person name="O'Donnell K."/>
        </authorList>
    </citation>
    <scope>NUCLEOTIDE SEQUENCE</scope>
    <source>
        <strain evidence="1">NRRL 25174</strain>
    </source>
</reference>
<gene>
    <name evidence="1" type="ORF">FBEOM_8942</name>
</gene>
<evidence type="ECO:0000313" key="1">
    <source>
        <dbReference type="EMBL" id="KAF4337185.1"/>
    </source>
</evidence>
<comment type="caution">
    <text evidence="1">The sequence shown here is derived from an EMBL/GenBank/DDBJ whole genome shotgun (WGS) entry which is preliminary data.</text>
</comment>
<accession>A0A9P5AE62</accession>